<gene>
    <name evidence="1" type="ORF">BCU17_20515</name>
</gene>
<accession>A0A2N7FAH0</accession>
<dbReference type="NCBIfam" id="NF038232">
    <property type="entry name" value="STM3845_fam"/>
    <property type="match status" value="1"/>
</dbReference>
<comment type="caution">
    <text evidence="1">The sequence shown here is derived from an EMBL/GenBank/DDBJ whole genome shotgun (WGS) entry which is preliminary data.</text>
</comment>
<dbReference type="RefSeq" id="WP_102486829.1">
    <property type="nucleotide sequence ID" value="NZ_CAWNSM010000028.1"/>
</dbReference>
<evidence type="ECO:0000313" key="2">
    <source>
        <dbReference type="Proteomes" id="UP000235330"/>
    </source>
</evidence>
<protein>
    <submittedName>
        <fullName evidence="1">Uncharacterized protein</fullName>
    </submittedName>
</protein>
<dbReference type="InterPro" id="IPR049725">
    <property type="entry name" value="STM3845-like"/>
</dbReference>
<organism evidence="1 2">
    <name type="scientific">Vibrio splendidus</name>
    <dbReference type="NCBI Taxonomy" id="29497"/>
    <lineage>
        <taxon>Bacteria</taxon>
        <taxon>Pseudomonadati</taxon>
        <taxon>Pseudomonadota</taxon>
        <taxon>Gammaproteobacteria</taxon>
        <taxon>Vibrionales</taxon>
        <taxon>Vibrionaceae</taxon>
        <taxon>Vibrio</taxon>
    </lineage>
</organism>
<dbReference type="Proteomes" id="UP000235330">
    <property type="component" value="Unassembled WGS sequence"/>
</dbReference>
<reference evidence="2" key="1">
    <citation type="submission" date="2016-07" db="EMBL/GenBank/DDBJ databases">
        <title>Nontailed viruses are major unrecognized killers of bacteria in the ocean.</title>
        <authorList>
            <person name="Kauffman K."/>
            <person name="Hussain F."/>
            <person name="Yang J."/>
            <person name="Arevalo P."/>
            <person name="Brown J."/>
            <person name="Cutler M."/>
            <person name="Kelly L."/>
            <person name="Polz M.F."/>
        </authorList>
    </citation>
    <scope>NUCLEOTIDE SEQUENCE [LARGE SCALE GENOMIC DNA]</scope>
    <source>
        <strain evidence="2">10N.261.55.E11</strain>
    </source>
</reference>
<dbReference type="AlphaFoldDB" id="A0A2N7FAH0"/>
<proteinExistence type="predicted"/>
<dbReference type="EMBL" id="MCWU01000028">
    <property type="protein sequence ID" value="PMJ65201.1"/>
    <property type="molecule type" value="Genomic_DNA"/>
</dbReference>
<sequence>MSLKNPTTTWFDHPKFHSAKSVLIERFKSHQGKYPSDYKRSLFGGAKLPRILFICGGDPRYCSNRETIESYLDKHVPELMTFRAEYAWEIISSNQSQNKDGSINALRLEEWLADFSDAVIILVESYGTVAELGAFSISSRLRSKLLPILDKNFEDDLSFINTGPISWINNDSVYKPTIYADFDTILTTMPLMINNLNNGFKSLKKDNDDKFGDKNFSRKELLFVVIIIITSIGPIDEKNIYDICRQSFNLKNNSAEVKFIVSLCVALKIIESFDYKGVKLYTCINYERLYRTQTTTNLLSVSRRLRLTCLSKLLYIDEFKEAISKVTS</sequence>
<evidence type="ECO:0000313" key="1">
    <source>
        <dbReference type="EMBL" id="PMJ65201.1"/>
    </source>
</evidence>
<name>A0A2N7FAH0_VIBSP</name>